<dbReference type="SUPFAM" id="SSF47384">
    <property type="entry name" value="Homodimeric domain of signal transducing histidine kinase"/>
    <property type="match status" value="1"/>
</dbReference>
<evidence type="ECO:0000313" key="5">
    <source>
        <dbReference type="EMBL" id="OFC70356.1"/>
    </source>
</evidence>
<evidence type="ECO:0000259" key="4">
    <source>
        <dbReference type="PROSITE" id="PS50109"/>
    </source>
</evidence>
<dbReference type="CDD" id="cd00075">
    <property type="entry name" value="HATPase"/>
    <property type="match status" value="1"/>
</dbReference>
<dbReference type="RefSeq" id="WP_070125999.1">
    <property type="nucleotide sequence ID" value="NZ_MDHN01000029.1"/>
</dbReference>
<dbReference type="STRING" id="1656094.BFC18_14390"/>
<dbReference type="InterPro" id="IPR036097">
    <property type="entry name" value="HisK_dim/P_sf"/>
</dbReference>
<organism evidence="5 6">
    <name type="scientific">Alteromonas confluentis</name>
    <dbReference type="NCBI Taxonomy" id="1656094"/>
    <lineage>
        <taxon>Bacteria</taxon>
        <taxon>Pseudomonadati</taxon>
        <taxon>Pseudomonadota</taxon>
        <taxon>Gammaproteobacteria</taxon>
        <taxon>Alteromonadales</taxon>
        <taxon>Alteromonadaceae</taxon>
        <taxon>Alteromonas/Salinimonas group</taxon>
        <taxon>Alteromonas</taxon>
    </lineage>
</organism>
<dbReference type="Gene3D" id="1.10.287.130">
    <property type="match status" value="1"/>
</dbReference>
<dbReference type="CDD" id="cd00082">
    <property type="entry name" value="HisKA"/>
    <property type="match status" value="1"/>
</dbReference>
<dbReference type="InterPro" id="IPR004358">
    <property type="entry name" value="Sig_transdc_His_kin-like_C"/>
</dbReference>
<dbReference type="Proteomes" id="UP000175691">
    <property type="component" value="Unassembled WGS sequence"/>
</dbReference>
<evidence type="ECO:0000256" key="2">
    <source>
        <dbReference type="ARBA" id="ARBA00012438"/>
    </source>
</evidence>
<comment type="caution">
    <text evidence="5">The sequence shown here is derived from an EMBL/GenBank/DDBJ whole genome shotgun (WGS) entry which is preliminary data.</text>
</comment>
<reference evidence="5 6" key="1">
    <citation type="submission" date="2016-08" db="EMBL/GenBank/DDBJ databases">
        <authorList>
            <person name="Seilhamer J.J."/>
        </authorList>
    </citation>
    <scope>NUCLEOTIDE SEQUENCE [LARGE SCALE GENOMIC DNA]</scope>
    <source>
        <strain evidence="5 6">KCTC 42603</strain>
    </source>
</reference>
<dbReference type="InterPro" id="IPR005467">
    <property type="entry name" value="His_kinase_dom"/>
</dbReference>
<dbReference type="GO" id="GO:0000155">
    <property type="term" value="F:phosphorelay sensor kinase activity"/>
    <property type="evidence" value="ECO:0007669"/>
    <property type="project" value="InterPro"/>
</dbReference>
<feature type="domain" description="Histidine kinase" evidence="4">
    <location>
        <begin position="32"/>
        <end position="266"/>
    </location>
</feature>
<dbReference type="EMBL" id="MDHN01000029">
    <property type="protein sequence ID" value="OFC70356.1"/>
    <property type="molecule type" value="Genomic_DNA"/>
</dbReference>
<dbReference type="SMART" id="SM00387">
    <property type="entry name" value="HATPase_c"/>
    <property type="match status" value="1"/>
</dbReference>
<keyword evidence="6" id="KW-1185">Reference proteome</keyword>
<dbReference type="PRINTS" id="PR00344">
    <property type="entry name" value="BCTRLSENSOR"/>
</dbReference>
<sequence length="268" mass="29429">MKKQIPTTPEISDQEKQFEAEKMDAVGGLVAGVSHEINTPLGVNIANCTLLMELLAELKEDFDGGELDAEKFADFLTTSQDITSSMLKNMQRASKLLTSFKKVAVKKSEEASLLEKTNVSELVTEFIASYEHHSQDKSLTFIPRFPPNIIVSTYPAVITQILTALTSNVMIHAAGPNHEHCTITITIAPAGDGYQFTFSDDGVGISEEELKKVFEPFYTTKRGSGNAGLGLSVVYNLIKVTLASNVYNESKPEEGFTISFKLHNLMEE</sequence>
<evidence type="ECO:0000313" key="6">
    <source>
        <dbReference type="Proteomes" id="UP000175691"/>
    </source>
</evidence>
<name>A0A1E7Z9Z9_9ALTE</name>
<dbReference type="PANTHER" id="PTHR43065">
    <property type="entry name" value="SENSOR HISTIDINE KINASE"/>
    <property type="match status" value="1"/>
</dbReference>
<evidence type="ECO:0000256" key="3">
    <source>
        <dbReference type="ARBA" id="ARBA00022553"/>
    </source>
</evidence>
<dbReference type="SUPFAM" id="SSF55874">
    <property type="entry name" value="ATPase domain of HSP90 chaperone/DNA topoisomerase II/histidine kinase"/>
    <property type="match status" value="1"/>
</dbReference>
<dbReference type="InterPro" id="IPR036890">
    <property type="entry name" value="HATPase_C_sf"/>
</dbReference>
<dbReference type="InterPro" id="IPR003661">
    <property type="entry name" value="HisK_dim/P_dom"/>
</dbReference>
<proteinExistence type="predicted"/>
<dbReference type="Gene3D" id="3.30.565.10">
    <property type="entry name" value="Histidine kinase-like ATPase, C-terminal domain"/>
    <property type="match status" value="1"/>
</dbReference>
<dbReference type="EC" id="2.7.13.3" evidence="2"/>
<dbReference type="AlphaFoldDB" id="A0A1E7Z9Z9"/>
<evidence type="ECO:0000256" key="1">
    <source>
        <dbReference type="ARBA" id="ARBA00000085"/>
    </source>
</evidence>
<dbReference type="PROSITE" id="PS50109">
    <property type="entry name" value="HIS_KIN"/>
    <property type="match status" value="1"/>
</dbReference>
<dbReference type="OrthoDB" id="6329026at2"/>
<gene>
    <name evidence="5" type="ORF">BFC18_14390</name>
</gene>
<comment type="catalytic activity">
    <reaction evidence="1">
        <text>ATP + protein L-histidine = ADP + protein N-phospho-L-histidine.</text>
        <dbReference type="EC" id="2.7.13.3"/>
    </reaction>
</comment>
<dbReference type="InterPro" id="IPR003594">
    <property type="entry name" value="HATPase_dom"/>
</dbReference>
<protein>
    <recommendedName>
        <fullName evidence="2">histidine kinase</fullName>
        <ecNumber evidence="2">2.7.13.3</ecNumber>
    </recommendedName>
</protein>
<dbReference type="Pfam" id="PF02518">
    <property type="entry name" value="HATPase_c"/>
    <property type="match status" value="1"/>
</dbReference>
<accession>A0A1E7Z9Z9</accession>
<keyword evidence="3" id="KW-0597">Phosphoprotein</keyword>